<dbReference type="Pfam" id="PF12926">
    <property type="entry name" value="MOZART2"/>
    <property type="match status" value="1"/>
</dbReference>
<accession>A0ABN8QGV2</accession>
<proteinExistence type="inferred from homology"/>
<evidence type="ECO:0000313" key="8">
    <source>
        <dbReference type="Proteomes" id="UP001159405"/>
    </source>
</evidence>
<organism evidence="7 8">
    <name type="scientific">Porites lobata</name>
    <dbReference type="NCBI Taxonomy" id="104759"/>
    <lineage>
        <taxon>Eukaryota</taxon>
        <taxon>Metazoa</taxon>
        <taxon>Cnidaria</taxon>
        <taxon>Anthozoa</taxon>
        <taxon>Hexacorallia</taxon>
        <taxon>Scleractinia</taxon>
        <taxon>Fungiina</taxon>
        <taxon>Poritidae</taxon>
        <taxon>Porites</taxon>
    </lineage>
</organism>
<keyword evidence="4" id="KW-0963">Cytoplasm</keyword>
<dbReference type="Proteomes" id="UP001159405">
    <property type="component" value="Unassembled WGS sequence"/>
</dbReference>
<comment type="similarity">
    <text evidence="3">Belongs to the MOZART2 family.</text>
</comment>
<evidence type="ECO:0000256" key="5">
    <source>
        <dbReference type="ARBA" id="ARBA00023212"/>
    </source>
</evidence>
<evidence type="ECO:0000256" key="6">
    <source>
        <dbReference type="SAM" id="MobiDB-lite"/>
    </source>
</evidence>
<keyword evidence="8" id="KW-1185">Reference proteome</keyword>
<comment type="caution">
    <text evidence="7">The sequence shown here is derived from an EMBL/GenBank/DDBJ whole genome shotgun (WGS) entry which is preliminary data.</text>
</comment>
<protein>
    <submittedName>
        <fullName evidence="7">Uncharacterized protein</fullName>
    </submittedName>
</protein>
<evidence type="ECO:0000256" key="3">
    <source>
        <dbReference type="ARBA" id="ARBA00007286"/>
    </source>
</evidence>
<evidence type="ECO:0000256" key="4">
    <source>
        <dbReference type="ARBA" id="ARBA00022490"/>
    </source>
</evidence>
<comment type="subcellular location">
    <subcellularLocation>
        <location evidence="2">Cytoplasm</location>
        <location evidence="2">Cytoskeleton</location>
        <location evidence="2">Microtubule organizing center</location>
        <location evidence="2">Centrosome</location>
    </subcellularLocation>
    <subcellularLocation>
        <location evidence="1">Cytoplasm</location>
        <location evidence="1">Cytoskeleton</location>
        <location evidence="1">Spindle</location>
    </subcellularLocation>
</comment>
<name>A0ABN8QGV2_9CNID</name>
<gene>
    <name evidence="7" type="ORF">PLOB_00006243</name>
</gene>
<feature type="region of interest" description="Disordered" evidence="6">
    <location>
        <begin position="1"/>
        <end position="40"/>
    </location>
</feature>
<keyword evidence="5" id="KW-0206">Cytoskeleton</keyword>
<evidence type="ECO:0000313" key="7">
    <source>
        <dbReference type="EMBL" id="CAH3164343.1"/>
    </source>
</evidence>
<evidence type="ECO:0000256" key="2">
    <source>
        <dbReference type="ARBA" id="ARBA00004300"/>
    </source>
</evidence>
<sequence length="123" mass="13951">MQSVEGSGENKAGDSGPSTETAETTKKKRPRSRDITQLKAEAENMKLSLSSLASEREKSQAKERTAFFDNLFELVQTTNVRMDRKVLEHIGELLRLNVHPDNIVEFLSTVRAKEEEEKEVIFI</sequence>
<dbReference type="InterPro" id="IPR024332">
    <property type="entry name" value="MOZART2"/>
</dbReference>
<evidence type="ECO:0000256" key="1">
    <source>
        <dbReference type="ARBA" id="ARBA00004186"/>
    </source>
</evidence>
<dbReference type="EMBL" id="CALNXK010000129">
    <property type="protein sequence ID" value="CAH3164343.1"/>
    <property type="molecule type" value="Genomic_DNA"/>
</dbReference>
<reference evidence="7 8" key="1">
    <citation type="submission" date="2022-05" db="EMBL/GenBank/DDBJ databases">
        <authorList>
            <consortium name="Genoscope - CEA"/>
            <person name="William W."/>
        </authorList>
    </citation>
    <scope>NUCLEOTIDE SEQUENCE [LARGE SCALE GENOMIC DNA]</scope>
</reference>